<evidence type="ECO:0000313" key="2">
    <source>
        <dbReference type="EMBL" id="ADD09002.1"/>
    </source>
</evidence>
<proteinExistence type="predicted"/>
<dbReference type="GeneID" id="8828153"/>
<dbReference type="EMBL" id="CP001941">
    <property type="protein sequence ID" value="ADD09002.1"/>
    <property type="molecule type" value="Genomic_DNA"/>
</dbReference>
<dbReference type="eggNOG" id="arCOG02391">
    <property type="taxonomic scope" value="Archaea"/>
</dbReference>
<dbReference type="InterPro" id="IPR052048">
    <property type="entry name" value="ST_Response_Regulator"/>
</dbReference>
<dbReference type="Proteomes" id="UP000001400">
    <property type="component" value="Chromosome"/>
</dbReference>
<dbReference type="PROSITE" id="PS50110">
    <property type="entry name" value="RESPONSE_REGULATORY"/>
    <property type="match status" value="1"/>
</dbReference>
<dbReference type="InterPro" id="IPR011006">
    <property type="entry name" value="CheY-like_superfamily"/>
</dbReference>
<dbReference type="OrthoDB" id="2830at2157"/>
<dbReference type="Pfam" id="PF00072">
    <property type="entry name" value="Response_reg"/>
    <property type="match status" value="1"/>
</dbReference>
<sequence>MNKLLLADDSELFYKFLRDVLKKEGIEIIWAKNKKEAIEKFKEEKPDIVLVDIILSDSNGIDVIKEIKALDKDANIMVISGLDKQDVIKEALDAGARDYIVKNVSPKYFREEILKALKT</sequence>
<evidence type="ECO:0000256" key="1">
    <source>
        <dbReference type="PROSITE-ProRule" id="PRU00169"/>
    </source>
</evidence>
<accession>B5IFR9</accession>
<reference evidence="2" key="1">
    <citation type="submission" date="2010-02" db="EMBL/GenBank/DDBJ databases">
        <title>Complete sequence of Aciduliprofundum boonei T469.</title>
        <authorList>
            <consortium name="US DOE Joint Genome Institute"/>
            <person name="Lucas S."/>
            <person name="Copeland A."/>
            <person name="Lapidus A."/>
            <person name="Cheng J.-F."/>
            <person name="Bruce D."/>
            <person name="Goodwin L."/>
            <person name="Pitluck S."/>
            <person name="Saunders E."/>
            <person name="Detter J.C."/>
            <person name="Han C."/>
            <person name="Tapia R."/>
            <person name="Land M."/>
            <person name="Hauser L."/>
            <person name="Kyrpides N."/>
            <person name="Mikhailova N."/>
            <person name="Flores G."/>
            <person name="Reysenbach A.-L."/>
            <person name="Woyke T."/>
        </authorList>
    </citation>
    <scope>NUCLEOTIDE SEQUENCE</scope>
    <source>
        <strain evidence="2">T469</strain>
    </source>
</reference>
<dbReference type="RefSeq" id="WP_008085615.1">
    <property type="nucleotide sequence ID" value="NC_013926.1"/>
</dbReference>
<organism evidence="2 3">
    <name type="scientific">Aciduliprofundum boonei (strain DSM 19572 / T469)</name>
    <dbReference type="NCBI Taxonomy" id="439481"/>
    <lineage>
        <taxon>Archaea</taxon>
        <taxon>Methanobacteriati</taxon>
        <taxon>Thermoplasmatota</taxon>
        <taxon>DHVE2 group</taxon>
        <taxon>Candidatus Aciduliprofundum</taxon>
    </lineage>
</organism>
<dbReference type="PANTHER" id="PTHR43228:SF1">
    <property type="entry name" value="TWO-COMPONENT RESPONSE REGULATOR ARR22"/>
    <property type="match status" value="1"/>
</dbReference>
<dbReference type="STRING" id="439481.Aboo_1193"/>
<keyword evidence="3" id="KW-1185">Reference proteome</keyword>
<dbReference type="AlphaFoldDB" id="B5IFR9"/>
<dbReference type="PANTHER" id="PTHR43228">
    <property type="entry name" value="TWO-COMPONENT RESPONSE REGULATOR"/>
    <property type="match status" value="1"/>
</dbReference>
<dbReference type="GO" id="GO:0000160">
    <property type="term" value="P:phosphorelay signal transduction system"/>
    <property type="evidence" value="ECO:0007669"/>
    <property type="project" value="InterPro"/>
</dbReference>
<dbReference type="KEGG" id="abi:Aboo_1193"/>
<protein>
    <submittedName>
        <fullName evidence="2">Response regulator receiver protein</fullName>
    </submittedName>
</protein>
<gene>
    <name evidence="2" type="ordered locus">Aboo_1193</name>
</gene>
<dbReference type="SUPFAM" id="SSF52172">
    <property type="entry name" value="CheY-like"/>
    <property type="match status" value="1"/>
</dbReference>
<dbReference type="HOGENOM" id="CLU_000445_69_9_2"/>
<dbReference type="SMART" id="SM00448">
    <property type="entry name" value="REC"/>
    <property type="match status" value="1"/>
</dbReference>
<name>B5IFR9_ACIB4</name>
<evidence type="ECO:0000313" key="3">
    <source>
        <dbReference type="Proteomes" id="UP000001400"/>
    </source>
</evidence>
<dbReference type="Gene3D" id="3.40.50.2300">
    <property type="match status" value="1"/>
</dbReference>
<keyword evidence="1" id="KW-0597">Phosphoprotein</keyword>
<dbReference type="InterPro" id="IPR001789">
    <property type="entry name" value="Sig_transdc_resp-reg_receiver"/>
</dbReference>
<feature type="modified residue" description="4-aspartylphosphate" evidence="1">
    <location>
        <position position="52"/>
    </location>
</feature>